<evidence type="ECO:0000313" key="2">
    <source>
        <dbReference type="EMBL" id="OQO09842.1"/>
    </source>
</evidence>
<dbReference type="OrthoDB" id="5426563at2759"/>
<feature type="region of interest" description="Disordered" evidence="1">
    <location>
        <begin position="351"/>
        <end position="370"/>
    </location>
</feature>
<feature type="region of interest" description="Disordered" evidence="1">
    <location>
        <begin position="449"/>
        <end position="470"/>
    </location>
</feature>
<feature type="compositionally biased region" description="Polar residues" evidence="1">
    <location>
        <begin position="85"/>
        <end position="99"/>
    </location>
</feature>
<reference evidence="3" key="1">
    <citation type="submission" date="2017-03" db="EMBL/GenBank/DDBJ databases">
        <title>Genomes of endolithic fungi from Antarctica.</title>
        <authorList>
            <person name="Coleine C."/>
            <person name="Masonjones S."/>
            <person name="Stajich J.E."/>
        </authorList>
    </citation>
    <scope>NUCLEOTIDE SEQUENCE [LARGE SCALE GENOMIC DNA]</scope>
    <source>
        <strain evidence="3">CCFEE 5527</strain>
    </source>
</reference>
<keyword evidence="3" id="KW-1185">Reference proteome</keyword>
<feature type="compositionally biased region" description="Polar residues" evidence="1">
    <location>
        <begin position="351"/>
        <end position="365"/>
    </location>
</feature>
<dbReference type="AlphaFoldDB" id="A0A1V8TF50"/>
<protein>
    <submittedName>
        <fullName evidence="2">Uncharacterized protein</fullName>
    </submittedName>
</protein>
<proteinExistence type="predicted"/>
<dbReference type="InParanoid" id="A0A1V8TF50"/>
<organism evidence="2 3">
    <name type="scientific">Cryoendolithus antarcticus</name>
    <dbReference type="NCBI Taxonomy" id="1507870"/>
    <lineage>
        <taxon>Eukaryota</taxon>
        <taxon>Fungi</taxon>
        <taxon>Dikarya</taxon>
        <taxon>Ascomycota</taxon>
        <taxon>Pezizomycotina</taxon>
        <taxon>Dothideomycetes</taxon>
        <taxon>Dothideomycetidae</taxon>
        <taxon>Cladosporiales</taxon>
        <taxon>Cladosporiaceae</taxon>
        <taxon>Cryoendolithus</taxon>
    </lineage>
</organism>
<feature type="region of interest" description="Disordered" evidence="1">
    <location>
        <begin position="737"/>
        <end position="757"/>
    </location>
</feature>
<evidence type="ECO:0000313" key="3">
    <source>
        <dbReference type="Proteomes" id="UP000192596"/>
    </source>
</evidence>
<gene>
    <name evidence="2" type="ORF">B0A48_04194</name>
</gene>
<dbReference type="EMBL" id="NAJO01000009">
    <property type="protein sequence ID" value="OQO09842.1"/>
    <property type="molecule type" value="Genomic_DNA"/>
</dbReference>
<sequence length="757" mass="82699">MDWTGGTRRRYATTKNNAVAQKQKAHFAKARAHLPPGDSPGQAVQWRIPSIVDPNGCQRPTSQSQSSSAHPGCPKVNGRERQRSDYLSQTVRHQPNRSVGESEMAHAEHHADVGAAVHADSRASRSASRDDDPHARVVKDEEMLLLTNRRKLLAQSDWLKLAATKPLRMRFPVAGERDRIGRRRKISKSGSQRAKPAQRRLVTPIFEDRLPLLEPYMSGALLDDDNRIKIKIGTDAFASQTAASPVSSEAGDVQCCSATKRQYAQSEDSMLLGMDGDVFDADQVKGPQRFTKRARADLGGSVYAQAGSQMAVPRFTGLIRSIANSQDISQGRGEVTQVLHSTSAFEQQSQVTQSQPLHFQDSNPNEVVPHDPLQSIVAGVLQLQSELQDHPHIDSRTQDGESSDDAPWRKMLGIPSRHNDAASRLAMASSSEHIATSITEARPHVPEALQPPTSLEISNSPKTSSVDSVPETSWQDLLGFRKAHLSQLSGRALHSDSCHEDTSSSTRLAGHQELNVRVPYKGESLSTPYGAGTPATMHRMRASRRENLDASDTALCQSPSASLQHIRALAALPISRAPAVAKVPFIANDDDADAIWWRFIVGSQSSDGSLQWDQGGGTRPSNAYDEALKPIPSSNYTPIAISGQQQAKLLFVTGRTSSVAPLGNEELIEAPDLVSRDEDGHAHSSMEVEQDEIEDAGLFVPTPGRPTNIHAAPATTILNPRRFKRDVAVRPQVRRIPAGHVTSQSRRRHTVHRNDSM</sequence>
<accession>A0A1V8TF50</accession>
<name>A0A1V8TF50_9PEZI</name>
<evidence type="ECO:0000256" key="1">
    <source>
        <dbReference type="SAM" id="MobiDB-lite"/>
    </source>
</evidence>
<feature type="compositionally biased region" description="Polar residues" evidence="1">
    <location>
        <begin position="451"/>
        <end position="470"/>
    </location>
</feature>
<feature type="region of interest" description="Disordered" evidence="1">
    <location>
        <begin position="116"/>
        <end position="135"/>
    </location>
</feature>
<feature type="compositionally biased region" description="Basic and acidic residues" evidence="1">
    <location>
        <begin position="119"/>
        <end position="135"/>
    </location>
</feature>
<feature type="compositionally biased region" description="Polar residues" evidence="1">
    <location>
        <begin position="58"/>
        <end position="69"/>
    </location>
</feature>
<dbReference type="Proteomes" id="UP000192596">
    <property type="component" value="Unassembled WGS sequence"/>
</dbReference>
<comment type="caution">
    <text evidence="2">The sequence shown here is derived from an EMBL/GenBank/DDBJ whole genome shotgun (WGS) entry which is preliminary data.</text>
</comment>
<feature type="region of interest" description="Disordered" evidence="1">
    <location>
        <begin position="51"/>
        <end position="111"/>
    </location>
</feature>